<evidence type="ECO:0000256" key="2">
    <source>
        <dbReference type="ARBA" id="ARBA00010212"/>
    </source>
</evidence>
<dbReference type="GO" id="GO:0015341">
    <property type="term" value="F:zinc efflux antiporter activity"/>
    <property type="evidence" value="ECO:0007669"/>
    <property type="project" value="TreeGrafter"/>
</dbReference>
<feature type="transmembrane region" description="Helical" evidence="10">
    <location>
        <begin position="51"/>
        <end position="72"/>
    </location>
</feature>
<keyword evidence="7" id="KW-0864">Zinc transport</keyword>
<keyword evidence="5" id="KW-0410">Iron transport</keyword>
<dbReference type="PANTHER" id="PTHR43840">
    <property type="entry name" value="MITOCHONDRIAL METAL TRANSPORTER 1-RELATED"/>
    <property type="match status" value="1"/>
</dbReference>
<keyword evidence="14" id="KW-1185">Reference proteome</keyword>
<dbReference type="InterPro" id="IPR050291">
    <property type="entry name" value="CDF_Transporter"/>
</dbReference>
<dbReference type="InterPro" id="IPR002524">
    <property type="entry name" value="Cation_efflux"/>
</dbReference>
<accession>A0A662ZI86</accession>
<dbReference type="GO" id="GO:0015086">
    <property type="term" value="F:cadmium ion transmembrane transporter activity"/>
    <property type="evidence" value="ECO:0007669"/>
    <property type="project" value="TreeGrafter"/>
</dbReference>
<evidence type="ECO:0000256" key="8">
    <source>
        <dbReference type="ARBA" id="ARBA00022989"/>
    </source>
</evidence>
<dbReference type="PANTHER" id="PTHR43840:SF41">
    <property type="entry name" value="CATION-EFFLUX PUMP FIEF"/>
    <property type="match status" value="1"/>
</dbReference>
<dbReference type="Pfam" id="PF01545">
    <property type="entry name" value="Cation_efflux"/>
    <property type="match status" value="1"/>
</dbReference>
<comment type="subcellular location">
    <subcellularLocation>
        <location evidence="1">Membrane</location>
        <topology evidence="1">Multi-pass membrane protein</topology>
    </subcellularLocation>
</comment>
<evidence type="ECO:0000313" key="14">
    <source>
        <dbReference type="Proteomes" id="UP000243745"/>
    </source>
</evidence>
<dbReference type="InterPro" id="IPR027469">
    <property type="entry name" value="Cation_efflux_TMD_sf"/>
</dbReference>
<dbReference type="SUPFAM" id="SSF161111">
    <property type="entry name" value="Cation efflux protein transmembrane domain-like"/>
    <property type="match status" value="1"/>
</dbReference>
<name>A0A662ZI86_9GAMM</name>
<keyword evidence="7" id="KW-0406">Ion transport</keyword>
<evidence type="ECO:0000256" key="4">
    <source>
        <dbReference type="ARBA" id="ARBA00022475"/>
    </source>
</evidence>
<evidence type="ECO:0000256" key="6">
    <source>
        <dbReference type="ARBA" id="ARBA00022692"/>
    </source>
</evidence>
<keyword evidence="9 10" id="KW-0472">Membrane</keyword>
<evidence type="ECO:0000256" key="3">
    <source>
        <dbReference type="ARBA" id="ARBA00022448"/>
    </source>
</evidence>
<dbReference type="RefSeq" id="WP_093142423.1">
    <property type="nucleotide sequence ID" value="NZ_FOXF01000026.1"/>
</dbReference>
<gene>
    <name evidence="13" type="ORF">SAMN02910344_01461</name>
</gene>
<dbReference type="GO" id="GO:0006882">
    <property type="term" value="P:intracellular zinc ion homeostasis"/>
    <property type="evidence" value="ECO:0007669"/>
    <property type="project" value="TreeGrafter"/>
</dbReference>
<dbReference type="Pfam" id="PF16916">
    <property type="entry name" value="ZT_dimer"/>
    <property type="match status" value="1"/>
</dbReference>
<keyword evidence="8 10" id="KW-1133">Transmembrane helix</keyword>
<keyword evidence="4" id="KW-1003">Cell membrane</keyword>
<dbReference type="Gene3D" id="3.30.70.1350">
    <property type="entry name" value="Cation efflux protein, cytoplasmic domain"/>
    <property type="match status" value="1"/>
</dbReference>
<evidence type="ECO:0000256" key="10">
    <source>
        <dbReference type="SAM" id="Phobius"/>
    </source>
</evidence>
<proteinExistence type="inferred from homology"/>
<organism evidence="13 14">
    <name type="scientific">Ruminobacter amylophilus</name>
    <dbReference type="NCBI Taxonomy" id="867"/>
    <lineage>
        <taxon>Bacteria</taxon>
        <taxon>Pseudomonadati</taxon>
        <taxon>Pseudomonadota</taxon>
        <taxon>Gammaproteobacteria</taxon>
        <taxon>Aeromonadales</taxon>
        <taxon>Succinivibrionaceae</taxon>
        <taxon>Ruminobacter</taxon>
    </lineage>
</organism>
<dbReference type="InterPro" id="IPR027470">
    <property type="entry name" value="Cation_efflux_CTD"/>
</dbReference>
<dbReference type="OrthoDB" id="9806522at2"/>
<dbReference type="Gene3D" id="1.20.1510.10">
    <property type="entry name" value="Cation efflux protein transmembrane domain"/>
    <property type="match status" value="1"/>
</dbReference>
<dbReference type="NCBIfam" id="TIGR01297">
    <property type="entry name" value="CDF"/>
    <property type="match status" value="1"/>
</dbReference>
<dbReference type="Proteomes" id="UP000243745">
    <property type="component" value="Unassembled WGS sequence"/>
</dbReference>
<dbReference type="EMBL" id="FOXF01000026">
    <property type="protein sequence ID" value="SFP46654.1"/>
    <property type="molecule type" value="Genomic_DNA"/>
</dbReference>
<evidence type="ECO:0000259" key="11">
    <source>
        <dbReference type="Pfam" id="PF01545"/>
    </source>
</evidence>
<feature type="transmembrane region" description="Helical" evidence="10">
    <location>
        <begin position="130"/>
        <end position="150"/>
    </location>
</feature>
<feature type="transmembrane region" description="Helical" evidence="10">
    <location>
        <begin position="20"/>
        <end position="45"/>
    </location>
</feature>
<dbReference type="GO" id="GO:0015093">
    <property type="term" value="F:ferrous iron transmembrane transporter activity"/>
    <property type="evidence" value="ECO:0007669"/>
    <property type="project" value="TreeGrafter"/>
</dbReference>
<dbReference type="InterPro" id="IPR036837">
    <property type="entry name" value="Cation_efflux_CTD_sf"/>
</dbReference>
<feature type="transmembrane region" description="Helical" evidence="10">
    <location>
        <begin position="193"/>
        <end position="211"/>
    </location>
</feature>
<sequence>MLKEGQRVVMVTEDSKYARLVVMASLSSIMMALLLVMAKMLVWFFSNSITILASMTDSMMDLVTSVINYIAVRFAIKPPDEDHNYGHAKIEALAGLAQCAFISASAIFLLVSSINRYFNPVQLMNIDLGIYVTVLSLILTLFVVVFQTYVIKKTDSQIIAADRLHCQSDLYSNLAIIVSLLICSTGYEIADVIFALLITVYIAHGVYGIGVRSLNVLLDKKISNHLINDITSIMLATPGVLGLHEMRTRRVGNYIYIQVHMCIDRNISLEEAHAIASTAQKAVLCKYSQADILIHMDPVNKTDLSD</sequence>
<feature type="transmembrane region" description="Helical" evidence="10">
    <location>
        <begin position="93"/>
        <end position="118"/>
    </location>
</feature>
<keyword evidence="5" id="KW-0408">Iron</keyword>
<reference evidence="13 14" key="1">
    <citation type="submission" date="2016-10" db="EMBL/GenBank/DDBJ databases">
        <authorList>
            <person name="Varghese N."/>
            <person name="Submissions S."/>
        </authorList>
    </citation>
    <scope>NUCLEOTIDE SEQUENCE [LARGE SCALE GENOMIC DNA]</scope>
    <source>
        <strain evidence="13 14">DSM 1361</strain>
    </source>
</reference>
<keyword evidence="3" id="KW-0813">Transport</keyword>
<keyword evidence="6 10" id="KW-0812">Transmembrane</keyword>
<comment type="similarity">
    <text evidence="2">Belongs to the cation diffusion facilitator (CDF) transporter (TC 2.A.4) family. FieF subfamily.</text>
</comment>
<evidence type="ECO:0000313" key="13">
    <source>
        <dbReference type="EMBL" id="SFP46654.1"/>
    </source>
</evidence>
<dbReference type="InterPro" id="IPR058533">
    <property type="entry name" value="Cation_efflux_TM"/>
</dbReference>
<dbReference type="GO" id="GO:0005886">
    <property type="term" value="C:plasma membrane"/>
    <property type="evidence" value="ECO:0007669"/>
    <property type="project" value="TreeGrafter"/>
</dbReference>
<evidence type="ECO:0000256" key="1">
    <source>
        <dbReference type="ARBA" id="ARBA00004141"/>
    </source>
</evidence>
<feature type="transmembrane region" description="Helical" evidence="10">
    <location>
        <begin position="170"/>
        <end position="187"/>
    </location>
</feature>
<feature type="domain" description="Cation efflux protein cytoplasmic" evidence="12">
    <location>
        <begin position="225"/>
        <end position="298"/>
    </location>
</feature>
<protein>
    <submittedName>
        <fullName evidence="13">Ferrous-iron efflux pump FieF</fullName>
    </submittedName>
</protein>
<evidence type="ECO:0000256" key="5">
    <source>
        <dbReference type="ARBA" id="ARBA00022496"/>
    </source>
</evidence>
<dbReference type="SUPFAM" id="SSF160240">
    <property type="entry name" value="Cation efflux protein cytoplasmic domain-like"/>
    <property type="match status" value="1"/>
</dbReference>
<evidence type="ECO:0000256" key="7">
    <source>
        <dbReference type="ARBA" id="ARBA00022906"/>
    </source>
</evidence>
<dbReference type="AlphaFoldDB" id="A0A662ZI86"/>
<evidence type="ECO:0000256" key="9">
    <source>
        <dbReference type="ARBA" id="ARBA00023136"/>
    </source>
</evidence>
<feature type="domain" description="Cation efflux protein transmembrane" evidence="11">
    <location>
        <begin position="27"/>
        <end position="218"/>
    </location>
</feature>
<evidence type="ECO:0000259" key="12">
    <source>
        <dbReference type="Pfam" id="PF16916"/>
    </source>
</evidence>
<keyword evidence="7" id="KW-0862">Zinc</keyword>